<organism evidence="2 3">
    <name type="scientific">Klebsiella pneumoniae</name>
    <dbReference type="NCBI Taxonomy" id="573"/>
    <lineage>
        <taxon>Bacteria</taxon>
        <taxon>Pseudomonadati</taxon>
        <taxon>Pseudomonadota</taxon>
        <taxon>Gammaproteobacteria</taxon>
        <taxon>Enterobacterales</taxon>
        <taxon>Enterobacteriaceae</taxon>
        <taxon>Klebsiella/Raoultella group</taxon>
        <taxon>Klebsiella</taxon>
        <taxon>Klebsiella pneumoniae complex</taxon>
    </lineage>
</organism>
<dbReference type="Proteomes" id="UP000254387">
    <property type="component" value="Unassembled WGS sequence"/>
</dbReference>
<sequence>MAYERIGGGRLAYRIQFPATGFPDKLSKDHRSLTIKGYTAGEVKACHFHIFSVYRPDKCILHFSKVLL</sequence>
<evidence type="ECO:0000313" key="2">
    <source>
        <dbReference type="EMBL" id="STU76014.1"/>
    </source>
</evidence>
<dbReference type="EMBL" id="UGLC01000003">
    <property type="protein sequence ID" value="STU47149.1"/>
    <property type="molecule type" value="Genomic_DNA"/>
</dbReference>
<dbReference type="EMBL" id="UGMN01000002">
    <property type="protein sequence ID" value="STU76014.1"/>
    <property type="molecule type" value="Genomic_DNA"/>
</dbReference>
<evidence type="ECO:0000313" key="4">
    <source>
        <dbReference type="Proteomes" id="UP000254799"/>
    </source>
</evidence>
<evidence type="ECO:0000313" key="1">
    <source>
        <dbReference type="EMBL" id="STU47149.1"/>
    </source>
</evidence>
<protein>
    <submittedName>
        <fullName evidence="2">Uncharacterized protein</fullName>
    </submittedName>
</protein>
<dbReference type="AlphaFoldDB" id="A0A377ZN05"/>
<name>A0A377ZN05_KLEPN</name>
<reference evidence="3 4" key="1">
    <citation type="submission" date="2018-06" db="EMBL/GenBank/DDBJ databases">
        <authorList>
            <consortium name="Pathogen Informatics"/>
            <person name="Doyle S."/>
        </authorList>
    </citation>
    <scope>NUCLEOTIDE SEQUENCE [LARGE SCALE GENOMIC DNA]</scope>
    <source>
        <strain evidence="2 3">NCTC5053</strain>
        <strain evidence="1 4">NCTC8849</strain>
    </source>
</reference>
<evidence type="ECO:0000313" key="3">
    <source>
        <dbReference type="Proteomes" id="UP000254387"/>
    </source>
</evidence>
<gene>
    <name evidence="2" type="ORF">NCTC5053_00129</name>
    <name evidence="1" type="ORF">NCTC8849_05886</name>
</gene>
<proteinExistence type="predicted"/>
<dbReference type="Proteomes" id="UP000254799">
    <property type="component" value="Unassembled WGS sequence"/>
</dbReference>
<accession>A0A377ZN05</accession>